<keyword evidence="2" id="KW-1185">Reference proteome</keyword>
<dbReference type="PATRIC" id="fig|1121307.3.peg.640"/>
<evidence type="ECO:0000313" key="2">
    <source>
        <dbReference type="Proteomes" id="UP000036756"/>
    </source>
</evidence>
<dbReference type="STRING" id="1121307.CLCY_1c02760"/>
<evidence type="ECO:0000313" key="1">
    <source>
        <dbReference type="EMBL" id="KMT21042.1"/>
    </source>
</evidence>
<accession>A0A0J8D5E8</accession>
<sequence>MVIDLKLPKIILKDKIDEFIFNYKIQESFITKNQLVGAATLALTFSNSKEVFAMQSGSYVNELIYQDLYVVLFSILEILRQYSYVDLKAMDFYFKYLFFKKNKR</sequence>
<gene>
    <name evidence="1" type="ORF">CLCY_1c02760</name>
</gene>
<proteinExistence type="predicted"/>
<protein>
    <submittedName>
        <fullName evidence="1">Uncharacterized protein</fullName>
    </submittedName>
</protein>
<dbReference type="EMBL" id="LFVU01000028">
    <property type="protein sequence ID" value="KMT21042.1"/>
    <property type="molecule type" value="Genomic_DNA"/>
</dbReference>
<dbReference type="RefSeq" id="WP_048571433.1">
    <property type="nucleotide sequence ID" value="NZ_LFVU01000028.1"/>
</dbReference>
<reference evidence="1 2" key="1">
    <citation type="submission" date="2015-06" db="EMBL/GenBank/DDBJ databases">
        <title>Draft genome sequence of the purine-degrading Clostridium cylindrosporum HC-1 (DSM 605).</title>
        <authorList>
            <person name="Poehlein A."/>
            <person name="Schiel-Bengelsdorf B."/>
            <person name="Bengelsdorf F."/>
            <person name="Daniel R."/>
            <person name="Duerre P."/>
        </authorList>
    </citation>
    <scope>NUCLEOTIDE SEQUENCE [LARGE SCALE GENOMIC DNA]</scope>
    <source>
        <strain evidence="1 2">DSM 605</strain>
    </source>
</reference>
<organism evidence="1 2">
    <name type="scientific">Clostridium cylindrosporum DSM 605</name>
    <dbReference type="NCBI Taxonomy" id="1121307"/>
    <lineage>
        <taxon>Bacteria</taxon>
        <taxon>Bacillati</taxon>
        <taxon>Bacillota</taxon>
        <taxon>Clostridia</taxon>
        <taxon>Eubacteriales</taxon>
        <taxon>Clostridiaceae</taxon>
        <taxon>Clostridium</taxon>
    </lineage>
</organism>
<dbReference type="Proteomes" id="UP000036756">
    <property type="component" value="Unassembled WGS sequence"/>
</dbReference>
<comment type="caution">
    <text evidence="1">The sequence shown here is derived from an EMBL/GenBank/DDBJ whole genome shotgun (WGS) entry which is preliminary data.</text>
</comment>
<dbReference type="AlphaFoldDB" id="A0A0J8D5E8"/>
<name>A0A0J8D5E8_CLOCY</name>